<evidence type="ECO:0000256" key="6">
    <source>
        <dbReference type="ARBA" id="ARBA00023136"/>
    </source>
</evidence>
<evidence type="ECO:0000256" key="1">
    <source>
        <dbReference type="ARBA" id="ARBA00004651"/>
    </source>
</evidence>
<comment type="caution">
    <text evidence="9">The sequence shown here is derived from an EMBL/GenBank/DDBJ whole genome shotgun (WGS) entry which is preliminary data.</text>
</comment>
<organism evidence="9 10">
    <name type="scientific">Thiobaca trueperi</name>
    <dbReference type="NCBI Taxonomy" id="127458"/>
    <lineage>
        <taxon>Bacteria</taxon>
        <taxon>Pseudomonadati</taxon>
        <taxon>Pseudomonadota</taxon>
        <taxon>Gammaproteobacteria</taxon>
        <taxon>Chromatiales</taxon>
        <taxon>Chromatiaceae</taxon>
        <taxon>Thiobaca</taxon>
    </lineage>
</organism>
<accession>A0A4R3N404</accession>
<dbReference type="OrthoDB" id="3711263at2"/>
<dbReference type="PANTHER" id="PTHR36570:SF3">
    <property type="entry name" value="DISULFIDE BOND FORMATION PROTEIN B"/>
    <property type="match status" value="1"/>
</dbReference>
<dbReference type="InterPro" id="IPR050183">
    <property type="entry name" value="DsbB"/>
</dbReference>
<dbReference type="GO" id="GO:0005886">
    <property type="term" value="C:plasma membrane"/>
    <property type="evidence" value="ECO:0007669"/>
    <property type="project" value="UniProtKB-SubCell"/>
</dbReference>
<feature type="transmembrane region" description="Helical" evidence="8">
    <location>
        <begin position="40"/>
        <end position="60"/>
    </location>
</feature>
<proteinExistence type="predicted"/>
<keyword evidence="3 8" id="KW-0812">Transmembrane</keyword>
<dbReference type="AlphaFoldDB" id="A0A4R3N404"/>
<feature type="transmembrane region" description="Helical" evidence="8">
    <location>
        <begin position="7"/>
        <end position="28"/>
    </location>
</feature>
<protein>
    <submittedName>
        <fullName evidence="9">Disulfide bond formation protein DsbB</fullName>
    </submittedName>
</protein>
<evidence type="ECO:0000256" key="4">
    <source>
        <dbReference type="ARBA" id="ARBA00022982"/>
    </source>
</evidence>
<dbReference type="Gene3D" id="1.20.1550.10">
    <property type="entry name" value="DsbB-like"/>
    <property type="match status" value="1"/>
</dbReference>
<feature type="transmembrane region" description="Helical" evidence="8">
    <location>
        <begin position="67"/>
        <end position="89"/>
    </location>
</feature>
<evidence type="ECO:0000256" key="5">
    <source>
        <dbReference type="ARBA" id="ARBA00022989"/>
    </source>
</evidence>
<dbReference type="InterPro" id="IPR003752">
    <property type="entry name" value="DiS_bond_form_DsbB/BdbC"/>
</dbReference>
<dbReference type="GO" id="GO:0015035">
    <property type="term" value="F:protein-disulfide reductase activity"/>
    <property type="evidence" value="ECO:0007669"/>
    <property type="project" value="InterPro"/>
</dbReference>
<comment type="subcellular location">
    <subcellularLocation>
        <location evidence="1">Cell membrane</location>
        <topology evidence="1">Multi-pass membrane protein</topology>
    </subcellularLocation>
</comment>
<evidence type="ECO:0000256" key="7">
    <source>
        <dbReference type="ARBA" id="ARBA00023284"/>
    </source>
</evidence>
<sequence length="173" mass="18858">MTTLHPRLIWILLAVVSAFIALTSLILTPWLGLEPCHLCIFQRLLFMLLALFAGLAAWAAQPGVPRLIANLPATVFLLLAALGSGVAAWQSWLQWQPATDSLSCVGAQPGLIERLVEWLGQALPSLFLASGFCEDKQLTIFGLSLANLAWIAFTLSLATAIWLLWRSGRIPRA</sequence>
<reference evidence="9 10" key="1">
    <citation type="submission" date="2019-03" db="EMBL/GenBank/DDBJ databases">
        <title>Genomic Encyclopedia of Type Strains, Phase IV (KMG-IV): sequencing the most valuable type-strain genomes for metagenomic binning, comparative biology and taxonomic classification.</title>
        <authorList>
            <person name="Goeker M."/>
        </authorList>
    </citation>
    <scope>NUCLEOTIDE SEQUENCE [LARGE SCALE GENOMIC DNA]</scope>
    <source>
        <strain evidence="9 10">DSM 13587</strain>
    </source>
</reference>
<keyword evidence="2" id="KW-1003">Cell membrane</keyword>
<dbReference type="RefSeq" id="WP_132975866.1">
    <property type="nucleotide sequence ID" value="NZ_SMAO01000002.1"/>
</dbReference>
<keyword evidence="7" id="KW-0676">Redox-active center</keyword>
<keyword evidence="6 8" id="KW-0472">Membrane</keyword>
<dbReference type="PANTHER" id="PTHR36570">
    <property type="entry name" value="DISULFIDE BOND FORMATION PROTEIN B"/>
    <property type="match status" value="1"/>
</dbReference>
<keyword evidence="4" id="KW-0249">Electron transport</keyword>
<keyword evidence="5 8" id="KW-1133">Transmembrane helix</keyword>
<feature type="transmembrane region" description="Helical" evidence="8">
    <location>
        <begin position="140"/>
        <end position="165"/>
    </location>
</feature>
<dbReference type="GO" id="GO:0006457">
    <property type="term" value="P:protein folding"/>
    <property type="evidence" value="ECO:0007669"/>
    <property type="project" value="InterPro"/>
</dbReference>
<dbReference type="Pfam" id="PF02600">
    <property type="entry name" value="DsbB"/>
    <property type="match status" value="1"/>
</dbReference>
<keyword evidence="4" id="KW-0813">Transport</keyword>
<evidence type="ECO:0000256" key="3">
    <source>
        <dbReference type="ARBA" id="ARBA00022692"/>
    </source>
</evidence>
<evidence type="ECO:0000256" key="2">
    <source>
        <dbReference type="ARBA" id="ARBA00022475"/>
    </source>
</evidence>
<evidence type="ECO:0000256" key="8">
    <source>
        <dbReference type="SAM" id="Phobius"/>
    </source>
</evidence>
<name>A0A4R3N404_9GAMM</name>
<keyword evidence="10" id="KW-1185">Reference proteome</keyword>
<dbReference type="EMBL" id="SMAO01000002">
    <property type="protein sequence ID" value="TCT22756.1"/>
    <property type="molecule type" value="Genomic_DNA"/>
</dbReference>
<dbReference type="SUPFAM" id="SSF158442">
    <property type="entry name" value="DsbB-like"/>
    <property type="match status" value="1"/>
</dbReference>
<dbReference type="InterPro" id="IPR023380">
    <property type="entry name" value="DsbB-like_sf"/>
</dbReference>
<evidence type="ECO:0000313" key="9">
    <source>
        <dbReference type="EMBL" id="TCT22756.1"/>
    </source>
</evidence>
<dbReference type="Proteomes" id="UP000295717">
    <property type="component" value="Unassembled WGS sequence"/>
</dbReference>
<gene>
    <name evidence="9" type="ORF">EDC35_10287</name>
</gene>
<evidence type="ECO:0000313" key="10">
    <source>
        <dbReference type="Proteomes" id="UP000295717"/>
    </source>
</evidence>